<organism evidence="3 4">
    <name type="scientific">Exophiala viscosa</name>
    <dbReference type="NCBI Taxonomy" id="2486360"/>
    <lineage>
        <taxon>Eukaryota</taxon>
        <taxon>Fungi</taxon>
        <taxon>Dikarya</taxon>
        <taxon>Ascomycota</taxon>
        <taxon>Pezizomycotina</taxon>
        <taxon>Eurotiomycetes</taxon>
        <taxon>Chaetothyriomycetidae</taxon>
        <taxon>Chaetothyriales</taxon>
        <taxon>Herpotrichiellaceae</taxon>
        <taxon>Exophiala</taxon>
    </lineage>
</organism>
<dbReference type="Pfam" id="PF20263">
    <property type="entry name" value="LYRM2-like"/>
    <property type="match status" value="1"/>
</dbReference>
<name>A0AAN6ICI6_9EURO</name>
<feature type="domain" description="LYR motif-containing protein Cup1-like N-terminal" evidence="2">
    <location>
        <begin position="8"/>
        <end position="103"/>
    </location>
</feature>
<sequence length="386" mass="44266">MTTNPSHLYRALLREATYLPLPQCRSTTKSYITTSFRRWTPKYTTPKTNTGNDIDFLKHVQLLSRGRKFLSTLKRANEGYTTPLEKVLRMTYGRIGPRRYTLLNKFTYPPPPPPRPVSTAQDLFSELEAIPDLQDPKALPGAANHTPSPPGLTTTHDLSTALQELKDLKPIRKRDKEDPSPEKWTLQPRLEALLTSQINIQETFERTGRRVPKVKTKFKPPETNIWGTPLPKCREKNLKHEWYNNNLKAALPPLPEPEYQELHDMVTGVKKMPCQPKRRTRARQSSDPKEQELLEKQSSLVLEGPKPGPRLKDFEHGRPHKITPRLLRRLLGRTVLKQSPLVKTTDPEKTKAGLVFTWDDGYTVPRVEEKKLITPTNNTQSSLLFG</sequence>
<reference evidence="3" key="1">
    <citation type="journal article" date="2022" name="bioRxiv">
        <title>Deciphering the potential niche of two novel black yeast fungi from a biological soil crust based on their genomes, phenotypes, and melanin regulation.</title>
        <authorList>
            <consortium name="DOE Joint Genome Institute"/>
            <person name="Carr E.C."/>
            <person name="Barton Q."/>
            <person name="Grambo S."/>
            <person name="Sullivan M."/>
            <person name="Renfro C.M."/>
            <person name="Kuo A."/>
            <person name="Pangilinan J."/>
            <person name="Lipzen A."/>
            <person name="Keymanesh K."/>
            <person name="Savage E."/>
            <person name="Barry K."/>
            <person name="Grigoriev I.V."/>
            <person name="Riekhof W.R."/>
            <person name="Harris S.S."/>
        </authorList>
    </citation>
    <scope>NUCLEOTIDE SEQUENCE</scope>
    <source>
        <strain evidence="3">JF 03-4F</strain>
    </source>
</reference>
<proteinExistence type="predicted"/>
<accession>A0AAN6ICI6</accession>
<evidence type="ECO:0000259" key="2">
    <source>
        <dbReference type="Pfam" id="PF20263"/>
    </source>
</evidence>
<dbReference type="InterPro" id="IPR046896">
    <property type="entry name" value="Cup1-like_N"/>
</dbReference>
<feature type="region of interest" description="Disordered" evidence="1">
    <location>
        <begin position="269"/>
        <end position="317"/>
    </location>
</feature>
<evidence type="ECO:0000313" key="3">
    <source>
        <dbReference type="EMBL" id="KAI1612817.1"/>
    </source>
</evidence>
<protein>
    <recommendedName>
        <fullName evidence="2">LYR motif-containing protein Cup1-like N-terminal domain-containing protein</fullName>
    </recommendedName>
</protein>
<dbReference type="EMBL" id="MU404354">
    <property type="protein sequence ID" value="KAI1612817.1"/>
    <property type="molecule type" value="Genomic_DNA"/>
</dbReference>
<comment type="caution">
    <text evidence="3">The sequence shown here is derived from an EMBL/GenBank/DDBJ whole genome shotgun (WGS) entry which is preliminary data.</text>
</comment>
<dbReference type="CDD" id="cd20273">
    <property type="entry name" value="Complex1_LYR_unchar"/>
    <property type="match status" value="1"/>
</dbReference>
<evidence type="ECO:0000313" key="4">
    <source>
        <dbReference type="Proteomes" id="UP001203852"/>
    </source>
</evidence>
<feature type="compositionally biased region" description="Basic and acidic residues" evidence="1">
    <location>
        <begin position="284"/>
        <end position="295"/>
    </location>
</feature>
<dbReference type="AlphaFoldDB" id="A0AAN6ICI6"/>
<evidence type="ECO:0000256" key="1">
    <source>
        <dbReference type="SAM" id="MobiDB-lite"/>
    </source>
</evidence>
<dbReference type="Proteomes" id="UP001203852">
    <property type="component" value="Unassembled WGS sequence"/>
</dbReference>
<feature type="region of interest" description="Disordered" evidence="1">
    <location>
        <begin position="165"/>
        <end position="184"/>
    </location>
</feature>
<feature type="compositionally biased region" description="Basic and acidic residues" evidence="1">
    <location>
        <begin position="165"/>
        <end position="181"/>
    </location>
</feature>
<gene>
    <name evidence="3" type="ORF">EDD36DRAFT_246108</name>
</gene>
<keyword evidence="4" id="KW-1185">Reference proteome</keyword>
<feature type="region of interest" description="Disordered" evidence="1">
    <location>
        <begin position="135"/>
        <end position="156"/>
    </location>
</feature>